<feature type="transmembrane region" description="Helical" evidence="1">
    <location>
        <begin position="53"/>
        <end position="72"/>
    </location>
</feature>
<evidence type="ECO:0000313" key="2">
    <source>
        <dbReference type="EMBL" id="MFC6198030.1"/>
    </source>
</evidence>
<dbReference type="Proteomes" id="UP001596303">
    <property type="component" value="Unassembled WGS sequence"/>
</dbReference>
<comment type="caution">
    <text evidence="2">The sequence shown here is derived from an EMBL/GenBank/DDBJ whole genome shotgun (WGS) entry which is preliminary data.</text>
</comment>
<proteinExistence type="predicted"/>
<sequence length="164" mass="18386">MSDFNPESPVYLDAELTPNQSLSRSAFYVVMAIVVGINVMSAISFLAVGAFPIVGFLGLDILAVWLAFKMCFRQQKQKTRVRITADVLRVDHVNPKGERSNVQLPTAFARIELDEPVKPTSWLTLASRREAYVIGRFLTPDERLDLAKAMRSALVRARAERHPV</sequence>
<feature type="transmembrane region" description="Helical" evidence="1">
    <location>
        <begin position="26"/>
        <end position="47"/>
    </location>
</feature>
<dbReference type="RefSeq" id="WP_377377803.1">
    <property type="nucleotide sequence ID" value="NZ_JBHSSW010000009.1"/>
</dbReference>
<dbReference type="PIRSF" id="PIRSF032162">
    <property type="entry name" value="UCP032162_imp"/>
    <property type="match status" value="1"/>
</dbReference>
<protein>
    <submittedName>
        <fullName evidence="2">DUF2244 domain-containing protein</fullName>
    </submittedName>
</protein>
<keyword evidence="1" id="KW-0812">Transmembrane</keyword>
<accession>A0ABW1S8Y8</accession>
<organism evidence="2 3">
    <name type="scientific">Ponticaulis profundi</name>
    <dbReference type="NCBI Taxonomy" id="2665222"/>
    <lineage>
        <taxon>Bacteria</taxon>
        <taxon>Pseudomonadati</taxon>
        <taxon>Pseudomonadota</taxon>
        <taxon>Alphaproteobacteria</taxon>
        <taxon>Hyphomonadales</taxon>
        <taxon>Hyphomonadaceae</taxon>
        <taxon>Ponticaulis</taxon>
    </lineage>
</organism>
<dbReference type="InterPro" id="IPR016990">
    <property type="entry name" value="UCP032162_TM"/>
</dbReference>
<keyword evidence="1" id="KW-1133">Transmembrane helix</keyword>
<name>A0ABW1S8Y8_9PROT</name>
<dbReference type="Pfam" id="PF10003">
    <property type="entry name" value="DUF2244"/>
    <property type="match status" value="1"/>
</dbReference>
<gene>
    <name evidence="2" type="ORF">ACFQDM_08070</name>
</gene>
<keyword evidence="1" id="KW-0472">Membrane</keyword>
<dbReference type="EMBL" id="JBHSSW010000009">
    <property type="protein sequence ID" value="MFC6198030.1"/>
    <property type="molecule type" value="Genomic_DNA"/>
</dbReference>
<reference evidence="3" key="1">
    <citation type="journal article" date="2019" name="Int. J. Syst. Evol. Microbiol.">
        <title>The Global Catalogue of Microorganisms (GCM) 10K type strain sequencing project: providing services to taxonomists for standard genome sequencing and annotation.</title>
        <authorList>
            <consortium name="The Broad Institute Genomics Platform"/>
            <consortium name="The Broad Institute Genome Sequencing Center for Infectious Disease"/>
            <person name="Wu L."/>
            <person name="Ma J."/>
        </authorList>
    </citation>
    <scope>NUCLEOTIDE SEQUENCE [LARGE SCALE GENOMIC DNA]</scope>
    <source>
        <strain evidence="3">CGMCC-1.15741</strain>
    </source>
</reference>
<evidence type="ECO:0000313" key="3">
    <source>
        <dbReference type="Proteomes" id="UP001596303"/>
    </source>
</evidence>
<keyword evidence="3" id="KW-1185">Reference proteome</keyword>
<evidence type="ECO:0000256" key="1">
    <source>
        <dbReference type="SAM" id="Phobius"/>
    </source>
</evidence>
<dbReference type="InterPro" id="IPR019253">
    <property type="entry name" value="DUF2244_TM"/>
</dbReference>